<dbReference type="ExpressionAtlas" id="A0A2K3K3P4">
    <property type="expression patterns" value="baseline"/>
</dbReference>
<feature type="non-terminal residue" evidence="1">
    <location>
        <position position="1"/>
    </location>
</feature>
<protein>
    <recommendedName>
        <fullName evidence="3">Zinc knuckle CX2CX4HX4C domain-containing protein</fullName>
    </recommendedName>
</protein>
<gene>
    <name evidence="1" type="ORF">L195_g060405</name>
</gene>
<dbReference type="AlphaFoldDB" id="A0A2K3K3P4"/>
<feature type="non-terminal residue" evidence="1">
    <location>
        <position position="158"/>
    </location>
</feature>
<sequence length="158" mass="17378">YERLPQFCFYCGCIGHGEIGCAANQNDEEQQKSKRLGPWLRTNVGGRRLKESTSELTSQNMKKSNNVKKIPADIIDKLSTMVVGESGEEVRGQGKLKISEVIDNSKHKQDEATIVVHANEDDVNQHVPVNETGLQANEKALTDEANPTNNNIVNAASC</sequence>
<reference evidence="1 2" key="1">
    <citation type="journal article" date="2014" name="Am. J. Bot.">
        <title>Genome assembly and annotation for red clover (Trifolium pratense; Fabaceae).</title>
        <authorList>
            <person name="Istvanek J."/>
            <person name="Jaros M."/>
            <person name="Krenek A."/>
            <person name="Repkova J."/>
        </authorList>
    </citation>
    <scope>NUCLEOTIDE SEQUENCE [LARGE SCALE GENOMIC DNA]</scope>
    <source>
        <strain evidence="2">cv. Tatra</strain>
        <tissue evidence="1">Young leaves</tissue>
    </source>
</reference>
<comment type="caution">
    <text evidence="1">The sequence shown here is derived from an EMBL/GenBank/DDBJ whole genome shotgun (WGS) entry which is preliminary data.</text>
</comment>
<dbReference type="EMBL" id="ASHM01139008">
    <property type="protein sequence ID" value="PNX60898.1"/>
    <property type="molecule type" value="Genomic_DNA"/>
</dbReference>
<accession>A0A2K3K3P4</accession>
<evidence type="ECO:0008006" key="3">
    <source>
        <dbReference type="Google" id="ProtNLM"/>
    </source>
</evidence>
<name>A0A2K3K3P4_TRIPR</name>
<evidence type="ECO:0000313" key="2">
    <source>
        <dbReference type="Proteomes" id="UP000236291"/>
    </source>
</evidence>
<organism evidence="1 2">
    <name type="scientific">Trifolium pratense</name>
    <name type="common">Red clover</name>
    <dbReference type="NCBI Taxonomy" id="57577"/>
    <lineage>
        <taxon>Eukaryota</taxon>
        <taxon>Viridiplantae</taxon>
        <taxon>Streptophyta</taxon>
        <taxon>Embryophyta</taxon>
        <taxon>Tracheophyta</taxon>
        <taxon>Spermatophyta</taxon>
        <taxon>Magnoliopsida</taxon>
        <taxon>eudicotyledons</taxon>
        <taxon>Gunneridae</taxon>
        <taxon>Pentapetalae</taxon>
        <taxon>rosids</taxon>
        <taxon>fabids</taxon>
        <taxon>Fabales</taxon>
        <taxon>Fabaceae</taxon>
        <taxon>Papilionoideae</taxon>
        <taxon>50 kb inversion clade</taxon>
        <taxon>NPAAA clade</taxon>
        <taxon>Hologalegina</taxon>
        <taxon>IRL clade</taxon>
        <taxon>Trifolieae</taxon>
        <taxon>Trifolium</taxon>
    </lineage>
</organism>
<dbReference type="Proteomes" id="UP000236291">
    <property type="component" value="Unassembled WGS sequence"/>
</dbReference>
<evidence type="ECO:0000313" key="1">
    <source>
        <dbReference type="EMBL" id="PNX60898.1"/>
    </source>
</evidence>
<proteinExistence type="predicted"/>
<reference evidence="1 2" key="2">
    <citation type="journal article" date="2017" name="Front. Plant Sci.">
        <title>Gene Classification and Mining of Molecular Markers Useful in Red Clover (Trifolium pratense) Breeding.</title>
        <authorList>
            <person name="Istvanek J."/>
            <person name="Dluhosova J."/>
            <person name="Dluhos P."/>
            <person name="Patkova L."/>
            <person name="Nedelnik J."/>
            <person name="Repkova J."/>
        </authorList>
    </citation>
    <scope>NUCLEOTIDE SEQUENCE [LARGE SCALE GENOMIC DNA]</scope>
    <source>
        <strain evidence="2">cv. Tatra</strain>
        <tissue evidence="1">Young leaves</tissue>
    </source>
</reference>